<gene>
    <name evidence="3" type="ORF">BD626DRAFT_478173</name>
</gene>
<organism evidence="3 4">
    <name type="scientific">Schizophyllum amplum</name>
    <dbReference type="NCBI Taxonomy" id="97359"/>
    <lineage>
        <taxon>Eukaryota</taxon>
        <taxon>Fungi</taxon>
        <taxon>Dikarya</taxon>
        <taxon>Basidiomycota</taxon>
        <taxon>Agaricomycotina</taxon>
        <taxon>Agaricomycetes</taxon>
        <taxon>Agaricomycetidae</taxon>
        <taxon>Agaricales</taxon>
        <taxon>Schizophyllaceae</taxon>
        <taxon>Schizophyllum</taxon>
    </lineage>
</organism>
<evidence type="ECO:0000313" key="3">
    <source>
        <dbReference type="EMBL" id="TRM70660.1"/>
    </source>
</evidence>
<reference evidence="3 4" key="1">
    <citation type="journal article" date="2019" name="New Phytol.">
        <title>Comparative genomics reveals unique wood-decay strategies and fruiting body development in the Schizophyllaceae.</title>
        <authorList>
            <person name="Almasi E."/>
            <person name="Sahu N."/>
            <person name="Krizsan K."/>
            <person name="Balint B."/>
            <person name="Kovacs G.M."/>
            <person name="Kiss B."/>
            <person name="Cseklye J."/>
            <person name="Drula E."/>
            <person name="Henrissat B."/>
            <person name="Nagy I."/>
            <person name="Chovatia M."/>
            <person name="Adam C."/>
            <person name="LaButti K."/>
            <person name="Lipzen A."/>
            <person name="Riley R."/>
            <person name="Grigoriev I.V."/>
            <person name="Nagy L.G."/>
        </authorList>
    </citation>
    <scope>NUCLEOTIDE SEQUENCE [LARGE SCALE GENOMIC DNA]</scope>
    <source>
        <strain evidence="3 4">NL-1724</strain>
    </source>
</reference>
<evidence type="ECO:0000313" key="4">
    <source>
        <dbReference type="Proteomes" id="UP000320762"/>
    </source>
</evidence>
<keyword evidence="2" id="KW-0732">Signal</keyword>
<evidence type="ECO:0000256" key="2">
    <source>
        <dbReference type="SAM" id="SignalP"/>
    </source>
</evidence>
<protein>
    <recommendedName>
        <fullName evidence="5">Secreted protein</fullName>
    </recommendedName>
</protein>
<feature type="compositionally biased region" description="Basic residues" evidence="1">
    <location>
        <begin position="48"/>
        <end position="57"/>
    </location>
</feature>
<dbReference type="Proteomes" id="UP000320762">
    <property type="component" value="Unassembled WGS sequence"/>
</dbReference>
<sequence length="89" mass="9860">MNPELMISWVAHALMHATLAIPTLVKSLAPRLESRPSVIARDESSAVHTRKPAVHTRRTWTTTPDEALLYPLMASLWPRPRGLGGARPT</sequence>
<evidence type="ECO:0008006" key="5">
    <source>
        <dbReference type="Google" id="ProtNLM"/>
    </source>
</evidence>
<accession>A0A550D0T3</accession>
<comment type="caution">
    <text evidence="3">The sequence shown here is derived from an EMBL/GenBank/DDBJ whole genome shotgun (WGS) entry which is preliminary data.</text>
</comment>
<dbReference type="AlphaFoldDB" id="A0A550D0T3"/>
<feature type="region of interest" description="Disordered" evidence="1">
    <location>
        <begin position="38"/>
        <end position="57"/>
    </location>
</feature>
<keyword evidence="4" id="KW-1185">Reference proteome</keyword>
<feature type="signal peptide" evidence="2">
    <location>
        <begin position="1"/>
        <end position="20"/>
    </location>
</feature>
<feature type="chain" id="PRO_5021889691" description="Secreted protein" evidence="2">
    <location>
        <begin position="21"/>
        <end position="89"/>
    </location>
</feature>
<dbReference type="EMBL" id="VDMD01000001">
    <property type="protein sequence ID" value="TRM70660.1"/>
    <property type="molecule type" value="Genomic_DNA"/>
</dbReference>
<evidence type="ECO:0000256" key="1">
    <source>
        <dbReference type="SAM" id="MobiDB-lite"/>
    </source>
</evidence>
<name>A0A550D0T3_9AGAR</name>
<proteinExistence type="predicted"/>